<organism evidence="1 2">
    <name type="scientific">Labedaea rhizosphaerae</name>
    <dbReference type="NCBI Taxonomy" id="598644"/>
    <lineage>
        <taxon>Bacteria</taxon>
        <taxon>Bacillati</taxon>
        <taxon>Actinomycetota</taxon>
        <taxon>Actinomycetes</taxon>
        <taxon>Pseudonocardiales</taxon>
        <taxon>Pseudonocardiaceae</taxon>
        <taxon>Labedaea</taxon>
    </lineage>
</organism>
<keyword evidence="2" id="KW-1185">Reference proteome</keyword>
<dbReference type="OrthoDB" id="954305at2"/>
<reference evidence="1 2" key="1">
    <citation type="submission" date="2019-03" db="EMBL/GenBank/DDBJ databases">
        <title>Genomic Encyclopedia of Type Strains, Phase IV (KMG-IV): sequencing the most valuable type-strain genomes for metagenomic binning, comparative biology and taxonomic classification.</title>
        <authorList>
            <person name="Goeker M."/>
        </authorList>
    </citation>
    <scope>NUCLEOTIDE SEQUENCE [LARGE SCALE GENOMIC DNA]</scope>
    <source>
        <strain evidence="1 2">DSM 45361</strain>
    </source>
</reference>
<accession>A0A4R6SM18</accession>
<dbReference type="RefSeq" id="WP_133847275.1">
    <property type="nucleotide sequence ID" value="NZ_SNXZ01000001.1"/>
</dbReference>
<dbReference type="Gene3D" id="3.90.1150.30">
    <property type="match status" value="1"/>
</dbReference>
<dbReference type="Proteomes" id="UP000295444">
    <property type="component" value="Unassembled WGS sequence"/>
</dbReference>
<dbReference type="InterPro" id="IPR058532">
    <property type="entry name" value="YjbR/MT2646/Rv2570-like"/>
</dbReference>
<dbReference type="SUPFAM" id="SSF142906">
    <property type="entry name" value="YjbR-like"/>
    <property type="match status" value="1"/>
</dbReference>
<dbReference type="EMBL" id="SNXZ01000001">
    <property type="protein sequence ID" value="TDQ04362.1"/>
    <property type="molecule type" value="Genomic_DNA"/>
</dbReference>
<gene>
    <name evidence="1" type="ORF">EV186_101307</name>
</gene>
<evidence type="ECO:0000313" key="2">
    <source>
        <dbReference type="Proteomes" id="UP000295444"/>
    </source>
</evidence>
<evidence type="ECO:0008006" key="3">
    <source>
        <dbReference type="Google" id="ProtNLM"/>
    </source>
</evidence>
<evidence type="ECO:0000313" key="1">
    <source>
        <dbReference type="EMBL" id="TDQ04362.1"/>
    </source>
</evidence>
<dbReference type="InterPro" id="IPR038056">
    <property type="entry name" value="YjbR-like_sf"/>
</dbReference>
<name>A0A4R6SM18_LABRH</name>
<proteinExistence type="predicted"/>
<sequence length="112" mass="12840">MVDEHDVRRIALSLPETTEKSSYGTPGFRVKDRLFARIREEGDVLVLFCADEGEKRGLVDAEPHKFFTTPHYDGYPLVLVRFEAIDVAELTELLTDSWRLRAPKRLVSDFDG</sequence>
<protein>
    <recommendedName>
        <fullName evidence="3">MmcQ/YjbR family DNA-binding protein</fullName>
    </recommendedName>
</protein>
<dbReference type="AlphaFoldDB" id="A0A4R6SM18"/>
<dbReference type="Pfam" id="PF04237">
    <property type="entry name" value="YjbR"/>
    <property type="match status" value="1"/>
</dbReference>
<comment type="caution">
    <text evidence="1">The sequence shown here is derived from an EMBL/GenBank/DDBJ whole genome shotgun (WGS) entry which is preliminary data.</text>
</comment>